<sequence>MMFLETGNQKSSQEVTQKCWPTMARNIRHQQSRFGILPLSEYPH</sequence>
<evidence type="ECO:0000313" key="1">
    <source>
        <dbReference type="EMBL" id="JAD88891.1"/>
    </source>
</evidence>
<dbReference type="EMBL" id="GBRH01209004">
    <property type="protein sequence ID" value="JAD88891.1"/>
    <property type="molecule type" value="Transcribed_RNA"/>
</dbReference>
<reference evidence="1" key="2">
    <citation type="journal article" date="2015" name="Data Brief">
        <title>Shoot transcriptome of the giant reed, Arundo donax.</title>
        <authorList>
            <person name="Barrero R.A."/>
            <person name="Guerrero F.D."/>
            <person name="Moolhuijzen P."/>
            <person name="Goolsby J.A."/>
            <person name="Tidwell J."/>
            <person name="Bellgard S.E."/>
            <person name="Bellgard M.I."/>
        </authorList>
    </citation>
    <scope>NUCLEOTIDE SEQUENCE</scope>
    <source>
        <tissue evidence="1">Shoot tissue taken approximately 20 cm above the soil surface</tissue>
    </source>
</reference>
<reference evidence="1" key="1">
    <citation type="submission" date="2014-09" db="EMBL/GenBank/DDBJ databases">
        <authorList>
            <person name="Magalhaes I.L.F."/>
            <person name="Oliveira U."/>
            <person name="Santos F.R."/>
            <person name="Vidigal T.H.D.A."/>
            <person name="Brescovit A.D."/>
            <person name="Santos A.J."/>
        </authorList>
    </citation>
    <scope>NUCLEOTIDE SEQUENCE</scope>
    <source>
        <tissue evidence="1">Shoot tissue taken approximately 20 cm above the soil surface</tissue>
    </source>
</reference>
<protein>
    <submittedName>
        <fullName evidence="1">Uncharacterized protein</fullName>
    </submittedName>
</protein>
<accession>A0A0A9DM54</accession>
<organism evidence="1">
    <name type="scientific">Arundo donax</name>
    <name type="common">Giant reed</name>
    <name type="synonym">Donax arundinaceus</name>
    <dbReference type="NCBI Taxonomy" id="35708"/>
    <lineage>
        <taxon>Eukaryota</taxon>
        <taxon>Viridiplantae</taxon>
        <taxon>Streptophyta</taxon>
        <taxon>Embryophyta</taxon>
        <taxon>Tracheophyta</taxon>
        <taxon>Spermatophyta</taxon>
        <taxon>Magnoliopsida</taxon>
        <taxon>Liliopsida</taxon>
        <taxon>Poales</taxon>
        <taxon>Poaceae</taxon>
        <taxon>PACMAD clade</taxon>
        <taxon>Arundinoideae</taxon>
        <taxon>Arundineae</taxon>
        <taxon>Arundo</taxon>
    </lineage>
</organism>
<name>A0A0A9DM54_ARUDO</name>
<proteinExistence type="predicted"/>
<dbReference type="AlphaFoldDB" id="A0A0A9DM54"/>